<sequence length="292" mass="30878">MIGGVNHYSDEDAPGGTPVMQSSVPDLQTYILFFDGCKALEVAASPSFGWTICYGFSVCDASVVGIIMVVGSDSVEGGGCGHEIEGRAGGKGGPGVGVAKSSAGGSFFGGGGGCVVWGFNCRVAVRRSRRRGVRASDLGVAIGEAILFKFFSYSNMRDKQDIISTLNTLNASDVALMFLLGYLTNLNQFASEGMLFALQKEKPLRRRLGPDNRTKDERGNRRELDNRANGGERYDRSENQQSTGFQSSNDGPVGDNPDDPMFDTFGAQGINVAPFPSDIPPPPVLMPVPGAG</sequence>
<dbReference type="AlphaFoldDB" id="A0ABC8T8W9"/>
<feature type="region of interest" description="Disordered" evidence="1">
    <location>
        <begin position="206"/>
        <end position="292"/>
    </location>
</feature>
<feature type="compositionally biased region" description="Polar residues" evidence="1">
    <location>
        <begin position="239"/>
        <end position="248"/>
    </location>
</feature>
<feature type="compositionally biased region" description="Basic and acidic residues" evidence="1">
    <location>
        <begin position="208"/>
        <end position="238"/>
    </location>
</feature>
<accession>A0ABC8T8W9</accession>
<dbReference type="Proteomes" id="UP001642360">
    <property type="component" value="Unassembled WGS sequence"/>
</dbReference>
<keyword evidence="3" id="KW-1185">Reference proteome</keyword>
<dbReference type="EMBL" id="CAUOFW020004228">
    <property type="protein sequence ID" value="CAK9164531.1"/>
    <property type="molecule type" value="Genomic_DNA"/>
</dbReference>
<proteinExistence type="predicted"/>
<name>A0ABC8T8W9_9AQUA</name>
<reference evidence="2 3" key="1">
    <citation type="submission" date="2024-02" db="EMBL/GenBank/DDBJ databases">
        <authorList>
            <person name="Vignale AGUSTIN F."/>
            <person name="Sosa J E."/>
            <person name="Modenutti C."/>
        </authorList>
    </citation>
    <scope>NUCLEOTIDE SEQUENCE [LARGE SCALE GENOMIC DNA]</scope>
</reference>
<evidence type="ECO:0000256" key="1">
    <source>
        <dbReference type="SAM" id="MobiDB-lite"/>
    </source>
</evidence>
<feature type="compositionally biased region" description="Pro residues" evidence="1">
    <location>
        <begin position="277"/>
        <end position="286"/>
    </location>
</feature>
<evidence type="ECO:0000313" key="3">
    <source>
        <dbReference type="Proteomes" id="UP001642360"/>
    </source>
</evidence>
<organism evidence="2 3">
    <name type="scientific">Ilex paraguariensis</name>
    <name type="common">yerba mate</name>
    <dbReference type="NCBI Taxonomy" id="185542"/>
    <lineage>
        <taxon>Eukaryota</taxon>
        <taxon>Viridiplantae</taxon>
        <taxon>Streptophyta</taxon>
        <taxon>Embryophyta</taxon>
        <taxon>Tracheophyta</taxon>
        <taxon>Spermatophyta</taxon>
        <taxon>Magnoliopsida</taxon>
        <taxon>eudicotyledons</taxon>
        <taxon>Gunneridae</taxon>
        <taxon>Pentapetalae</taxon>
        <taxon>asterids</taxon>
        <taxon>campanulids</taxon>
        <taxon>Aquifoliales</taxon>
        <taxon>Aquifoliaceae</taxon>
        <taxon>Ilex</taxon>
    </lineage>
</organism>
<protein>
    <submittedName>
        <fullName evidence="2">Uncharacterized protein</fullName>
    </submittedName>
</protein>
<comment type="caution">
    <text evidence="2">The sequence shown here is derived from an EMBL/GenBank/DDBJ whole genome shotgun (WGS) entry which is preliminary data.</text>
</comment>
<evidence type="ECO:0000313" key="2">
    <source>
        <dbReference type="EMBL" id="CAK9164531.1"/>
    </source>
</evidence>
<gene>
    <name evidence="2" type="ORF">ILEXP_LOCUS33663</name>
</gene>